<evidence type="ECO:0000313" key="2">
    <source>
        <dbReference type="Proteomes" id="UP000075430"/>
    </source>
</evidence>
<comment type="caution">
    <text evidence="1">The sequence shown here is derived from an EMBL/GenBank/DDBJ whole genome shotgun (WGS) entry which is preliminary data.</text>
</comment>
<proteinExistence type="predicted"/>
<accession>A0A150F526</accession>
<sequence>MNINMMNREQFESGLEEVGCRHQAEDIIEKMKDYVTEYATSSERFLIEIQTKMNQYKAVVYAMFSTMEMTGAQEGEKHVEFEACTLLCE</sequence>
<gene>
    <name evidence="1" type="ORF">AXI58_19305</name>
</gene>
<protein>
    <submittedName>
        <fullName evidence="1">Uncharacterized protein</fullName>
    </submittedName>
</protein>
<organism evidence="1 2">
    <name type="scientific">Bacillus nakamurai</name>
    <dbReference type="NCBI Taxonomy" id="1793963"/>
    <lineage>
        <taxon>Bacteria</taxon>
        <taxon>Bacillati</taxon>
        <taxon>Bacillota</taxon>
        <taxon>Bacilli</taxon>
        <taxon>Bacillales</taxon>
        <taxon>Bacillaceae</taxon>
        <taxon>Bacillus</taxon>
    </lineage>
</organism>
<dbReference type="OrthoDB" id="2909798at2"/>
<dbReference type="AlphaFoldDB" id="A0A150F526"/>
<name>A0A150F526_9BACI</name>
<keyword evidence="2" id="KW-1185">Reference proteome</keyword>
<evidence type="ECO:0000313" key="1">
    <source>
        <dbReference type="EMBL" id="KXZ17448.1"/>
    </source>
</evidence>
<reference evidence="2" key="1">
    <citation type="submission" date="2016-02" db="EMBL/GenBank/DDBJ databases">
        <authorList>
            <person name="Dunlap C."/>
        </authorList>
    </citation>
    <scope>NUCLEOTIDE SEQUENCE [LARGE SCALE GENOMIC DNA]</scope>
    <source>
        <strain evidence="2">NRRL B-41092</strain>
    </source>
</reference>
<dbReference type="EMBL" id="LSBA01000021">
    <property type="protein sequence ID" value="KXZ17448.1"/>
    <property type="molecule type" value="Genomic_DNA"/>
</dbReference>
<dbReference type="Proteomes" id="UP000075430">
    <property type="component" value="Unassembled WGS sequence"/>
</dbReference>